<dbReference type="STRING" id="4577.A0A1D6I150"/>
<comment type="similarity">
    <text evidence="1">Belongs to the glyceraldehyde-3-phosphate dehydrogenase family.</text>
</comment>
<keyword evidence="2" id="KW-0560">Oxidoreductase</keyword>
<dbReference type="InParanoid" id="A0A1D6I150"/>
<protein>
    <submittedName>
        <fullName evidence="4">Glyceraldehyde-3-phosphate dehydrogenase GAPCP1 chloroplastic</fullName>
    </submittedName>
</protein>
<dbReference type="SMR" id="A0A1D6I150"/>
<accession>A0A1D6I150</accession>
<dbReference type="SUPFAM" id="SSF51735">
    <property type="entry name" value="NAD(P)-binding Rossmann-fold domains"/>
    <property type="match status" value="1"/>
</dbReference>
<gene>
    <name evidence="4" type="ORF">ZEAMMB73_Zm00001d019945</name>
</gene>
<dbReference type="PANTHER" id="PTHR10836:SF76">
    <property type="entry name" value="GLYCERALDEHYDE-3-PHOSPHATE DEHYDROGENASE-RELATED"/>
    <property type="match status" value="1"/>
</dbReference>
<reference evidence="4" key="1">
    <citation type="submission" date="2015-12" db="EMBL/GenBank/DDBJ databases">
        <title>Update maize B73 reference genome by single molecule sequencing technologies.</title>
        <authorList>
            <consortium name="Maize Genome Sequencing Project"/>
            <person name="Ware D."/>
        </authorList>
    </citation>
    <scope>NUCLEOTIDE SEQUENCE [LARGE SCALE GENOMIC DNA]</scope>
    <source>
        <tissue evidence="4">Seedling</tissue>
    </source>
</reference>
<dbReference type="GO" id="GO:0051287">
    <property type="term" value="F:NAD binding"/>
    <property type="evidence" value="ECO:0007669"/>
    <property type="project" value="InterPro"/>
</dbReference>
<feature type="domain" description="Glyceraldehyde 3-phosphate dehydrogenase NAD(P) binding" evidence="3">
    <location>
        <begin position="51"/>
        <end position="106"/>
    </location>
</feature>
<evidence type="ECO:0000256" key="2">
    <source>
        <dbReference type="ARBA" id="ARBA00023002"/>
    </source>
</evidence>
<dbReference type="InterPro" id="IPR020828">
    <property type="entry name" value="GlycerAld_3-P_DH_NAD(P)-bd"/>
</dbReference>
<dbReference type="GO" id="GO:0016620">
    <property type="term" value="F:oxidoreductase activity, acting on the aldehyde or oxo group of donors, NAD or NADP as acceptor"/>
    <property type="evidence" value="ECO:0007669"/>
    <property type="project" value="InterPro"/>
</dbReference>
<dbReference type="PANTHER" id="PTHR10836">
    <property type="entry name" value="GLYCERALDEHYDE 3-PHOSPHATE DEHYDROGENASE"/>
    <property type="match status" value="1"/>
</dbReference>
<dbReference type="InterPro" id="IPR036291">
    <property type="entry name" value="NAD(P)-bd_dom_sf"/>
</dbReference>
<dbReference type="InterPro" id="IPR020831">
    <property type="entry name" value="GlycerAld/Erythrose_P_DH"/>
</dbReference>
<dbReference type="Pfam" id="PF00044">
    <property type="entry name" value="Gp_dh_N"/>
    <property type="match status" value="1"/>
</dbReference>
<dbReference type="SMART" id="SM00846">
    <property type="entry name" value="Gp_dh_N"/>
    <property type="match status" value="1"/>
</dbReference>
<proteinExistence type="inferred from homology"/>
<evidence type="ECO:0000313" key="4">
    <source>
        <dbReference type="EMBL" id="ONM53962.1"/>
    </source>
</evidence>
<evidence type="ECO:0000259" key="3">
    <source>
        <dbReference type="SMART" id="SM00846"/>
    </source>
</evidence>
<dbReference type="Gene3D" id="3.40.50.720">
    <property type="entry name" value="NAD(P)-binding Rossmann-like Domain"/>
    <property type="match status" value="1"/>
</dbReference>
<organism evidence="4">
    <name type="scientific">Zea mays</name>
    <name type="common">Maize</name>
    <dbReference type="NCBI Taxonomy" id="4577"/>
    <lineage>
        <taxon>Eukaryota</taxon>
        <taxon>Viridiplantae</taxon>
        <taxon>Streptophyta</taxon>
        <taxon>Embryophyta</taxon>
        <taxon>Tracheophyta</taxon>
        <taxon>Spermatophyta</taxon>
        <taxon>Magnoliopsida</taxon>
        <taxon>Liliopsida</taxon>
        <taxon>Poales</taxon>
        <taxon>Poaceae</taxon>
        <taxon>PACMAD clade</taxon>
        <taxon>Panicoideae</taxon>
        <taxon>Andropogonodae</taxon>
        <taxon>Andropogoneae</taxon>
        <taxon>Tripsacinae</taxon>
        <taxon>Zea</taxon>
    </lineage>
</organism>
<evidence type="ECO:0000256" key="1">
    <source>
        <dbReference type="ARBA" id="ARBA00007406"/>
    </source>
</evidence>
<name>A0A1D6I150_MAIZE</name>
<dbReference type="AlphaFoldDB" id="A0A1D6I150"/>
<dbReference type="EMBL" id="CM007650">
    <property type="protein sequence ID" value="ONM53962.1"/>
    <property type="molecule type" value="Genomic_DNA"/>
</dbReference>
<sequence length="111" mass="12622">MEALSAPLRAIAAGSRVAASDPVKGWRRIPRRRIPRRRVRPRQEYSSGEKTKIDINGFGRIGRLVLRIATSRDDIEVVAVNDPFIDAKYMVRKLILILVIIFHMSDSGHFI</sequence>